<dbReference type="FunFam" id="3.40.50.720:FF:000084">
    <property type="entry name" value="Short-chain dehydrogenase reductase"/>
    <property type="match status" value="1"/>
</dbReference>
<evidence type="ECO:0000313" key="4">
    <source>
        <dbReference type="Proteomes" id="UP000193307"/>
    </source>
</evidence>
<organism evidence="3 4">
    <name type="scientific">Pacificibacter marinus</name>
    <dbReference type="NCBI Taxonomy" id="658057"/>
    <lineage>
        <taxon>Bacteria</taxon>
        <taxon>Pseudomonadati</taxon>
        <taxon>Pseudomonadota</taxon>
        <taxon>Alphaproteobacteria</taxon>
        <taxon>Rhodobacterales</taxon>
        <taxon>Roseobacteraceae</taxon>
        <taxon>Pacificibacter</taxon>
    </lineage>
</organism>
<dbReference type="AlphaFoldDB" id="A0A1Y5SJA3"/>
<dbReference type="RefSeq" id="WP_085849064.1">
    <property type="nucleotide sequence ID" value="NZ_FNZV01000004.1"/>
</dbReference>
<dbReference type="GO" id="GO:0006633">
    <property type="term" value="P:fatty acid biosynthetic process"/>
    <property type="evidence" value="ECO:0007669"/>
    <property type="project" value="TreeGrafter"/>
</dbReference>
<gene>
    <name evidence="3" type="primary">fabG_11</name>
    <name evidence="3" type="ORF">PAM7971_01916</name>
</gene>
<dbReference type="EC" id="1.1.1.100" evidence="3"/>
<dbReference type="Proteomes" id="UP000193307">
    <property type="component" value="Unassembled WGS sequence"/>
</dbReference>
<dbReference type="SUPFAM" id="SSF51735">
    <property type="entry name" value="NAD(P)-binding Rossmann-fold domains"/>
    <property type="match status" value="1"/>
</dbReference>
<dbReference type="OrthoDB" id="9780084at2"/>
<reference evidence="3 4" key="1">
    <citation type="submission" date="2017-03" db="EMBL/GenBank/DDBJ databases">
        <authorList>
            <person name="Afonso C.L."/>
            <person name="Miller P.J."/>
            <person name="Scott M.A."/>
            <person name="Spackman E."/>
            <person name="Goraichik I."/>
            <person name="Dimitrov K.M."/>
            <person name="Suarez D.L."/>
            <person name="Swayne D.E."/>
        </authorList>
    </citation>
    <scope>NUCLEOTIDE SEQUENCE [LARGE SCALE GENOMIC DNA]</scope>
    <source>
        <strain evidence="3 4">CECT 7971</strain>
    </source>
</reference>
<dbReference type="InterPro" id="IPR002347">
    <property type="entry name" value="SDR_fam"/>
</dbReference>
<dbReference type="Pfam" id="PF13561">
    <property type="entry name" value="adh_short_C2"/>
    <property type="match status" value="1"/>
</dbReference>
<dbReference type="PANTHER" id="PTHR42760">
    <property type="entry name" value="SHORT-CHAIN DEHYDROGENASES/REDUCTASES FAMILY MEMBER"/>
    <property type="match status" value="1"/>
</dbReference>
<dbReference type="PANTHER" id="PTHR42760:SF133">
    <property type="entry name" value="3-OXOACYL-[ACYL-CARRIER-PROTEIN] REDUCTASE"/>
    <property type="match status" value="1"/>
</dbReference>
<proteinExistence type="inferred from homology"/>
<sequence>MSNITPKIDFQKELSGLFDLKGKVAFVPGGYGGIGEAIAWGLALSGAKIMIAGRDLEKSEKLAAQLSNAGHDARGIAVDATSVADIERAVQDTMDAFGQIDILMNCVGTQKEQLLLDVTEEAFDEVYQVNLKSAMFLAQSVAKRQIAGDNGGKQVHLLSVRSQFGLRDRGYSAYCSTKGGMVMLIKQHAMELAPKGITVNGIAPTFVYTEMIKHVMENDEFRQGLLDRIPLGRIADPKDVVGPALFFCAPASGFVTGQTMYVDGGITSSQ</sequence>
<name>A0A1Y5SJA3_9RHOB</name>
<dbReference type="GO" id="GO:0048038">
    <property type="term" value="F:quinone binding"/>
    <property type="evidence" value="ECO:0007669"/>
    <property type="project" value="TreeGrafter"/>
</dbReference>
<protein>
    <submittedName>
        <fullName evidence="3">3-oxoacyl-[acyl-carrier-protein] reductase FabG</fullName>
        <ecNumber evidence="3">1.1.1.100</ecNumber>
    </submittedName>
</protein>
<dbReference type="PRINTS" id="PR00081">
    <property type="entry name" value="GDHRDH"/>
</dbReference>
<accession>A0A1Y5SJA3</accession>
<evidence type="ECO:0000256" key="1">
    <source>
        <dbReference type="ARBA" id="ARBA00006484"/>
    </source>
</evidence>
<dbReference type="EMBL" id="FWFW01000005">
    <property type="protein sequence ID" value="SLN41448.1"/>
    <property type="molecule type" value="Genomic_DNA"/>
</dbReference>
<evidence type="ECO:0000313" key="3">
    <source>
        <dbReference type="EMBL" id="SLN41448.1"/>
    </source>
</evidence>
<comment type="similarity">
    <text evidence="1">Belongs to the short-chain dehydrogenases/reductases (SDR) family.</text>
</comment>
<dbReference type="GO" id="GO:0004316">
    <property type="term" value="F:3-oxoacyl-[acyl-carrier-protein] reductase (NADPH) activity"/>
    <property type="evidence" value="ECO:0007669"/>
    <property type="project" value="UniProtKB-EC"/>
</dbReference>
<evidence type="ECO:0000256" key="2">
    <source>
        <dbReference type="ARBA" id="ARBA00023002"/>
    </source>
</evidence>
<dbReference type="STRING" id="658057.SAMN04488032_104162"/>
<keyword evidence="4" id="KW-1185">Reference proteome</keyword>
<dbReference type="InterPro" id="IPR036291">
    <property type="entry name" value="NAD(P)-bd_dom_sf"/>
</dbReference>
<dbReference type="Gene3D" id="3.40.50.720">
    <property type="entry name" value="NAD(P)-binding Rossmann-like Domain"/>
    <property type="match status" value="1"/>
</dbReference>
<keyword evidence="2 3" id="KW-0560">Oxidoreductase</keyword>